<keyword evidence="2" id="KW-0812">Transmembrane</keyword>
<keyword evidence="2" id="KW-1133">Transmembrane helix</keyword>
<feature type="region of interest" description="Disordered" evidence="1">
    <location>
        <begin position="163"/>
        <end position="184"/>
    </location>
</feature>
<keyword evidence="2" id="KW-0472">Membrane</keyword>
<feature type="compositionally biased region" description="Polar residues" evidence="1">
    <location>
        <begin position="164"/>
        <end position="184"/>
    </location>
</feature>
<gene>
    <name evidence="3" type="ORF">ALC57_06797</name>
</gene>
<dbReference type="STRING" id="471704.A0A195E6R9"/>
<name>A0A195E6R9_9HYME</name>
<reference evidence="3 4" key="1">
    <citation type="submission" date="2015-09" db="EMBL/GenBank/DDBJ databases">
        <title>Trachymyrmex cornetzi WGS genome.</title>
        <authorList>
            <person name="Nygaard S."/>
            <person name="Hu H."/>
            <person name="Boomsma J."/>
            <person name="Zhang G."/>
        </authorList>
    </citation>
    <scope>NUCLEOTIDE SEQUENCE [LARGE SCALE GENOMIC DNA]</scope>
    <source>
        <strain evidence="3">Tcor2-1</strain>
        <tissue evidence="3">Whole body</tissue>
    </source>
</reference>
<organism evidence="3 4">
    <name type="scientific">Trachymyrmex cornetzi</name>
    <dbReference type="NCBI Taxonomy" id="471704"/>
    <lineage>
        <taxon>Eukaryota</taxon>
        <taxon>Metazoa</taxon>
        <taxon>Ecdysozoa</taxon>
        <taxon>Arthropoda</taxon>
        <taxon>Hexapoda</taxon>
        <taxon>Insecta</taxon>
        <taxon>Pterygota</taxon>
        <taxon>Neoptera</taxon>
        <taxon>Endopterygota</taxon>
        <taxon>Hymenoptera</taxon>
        <taxon>Apocrita</taxon>
        <taxon>Aculeata</taxon>
        <taxon>Formicoidea</taxon>
        <taxon>Formicidae</taxon>
        <taxon>Myrmicinae</taxon>
        <taxon>Trachymyrmex</taxon>
    </lineage>
</organism>
<protein>
    <submittedName>
        <fullName evidence="3">Uncharacterized protein</fullName>
    </submittedName>
</protein>
<proteinExistence type="predicted"/>
<evidence type="ECO:0000313" key="3">
    <source>
        <dbReference type="EMBL" id="KYN20890.1"/>
    </source>
</evidence>
<accession>A0A195E6R9</accession>
<dbReference type="Proteomes" id="UP000078492">
    <property type="component" value="Unassembled WGS sequence"/>
</dbReference>
<dbReference type="AlphaFoldDB" id="A0A195E6R9"/>
<keyword evidence="4" id="KW-1185">Reference proteome</keyword>
<evidence type="ECO:0000256" key="2">
    <source>
        <dbReference type="SAM" id="Phobius"/>
    </source>
</evidence>
<evidence type="ECO:0000256" key="1">
    <source>
        <dbReference type="SAM" id="MobiDB-lite"/>
    </source>
</evidence>
<feature type="transmembrane region" description="Helical" evidence="2">
    <location>
        <begin position="351"/>
        <end position="371"/>
    </location>
</feature>
<feature type="transmembrane region" description="Helical" evidence="2">
    <location>
        <begin position="581"/>
        <end position="604"/>
    </location>
</feature>
<dbReference type="EMBL" id="KQ979568">
    <property type="protein sequence ID" value="KYN20890.1"/>
    <property type="molecule type" value="Genomic_DNA"/>
</dbReference>
<evidence type="ECO:0000313" key="4">
    <source>
        <dbReference type="Proteomes" id="UP000078492"/>
    </source>
</evidence>
<sequence length="657" mass="75543">MDNIFTAGQVVVTVTSLYRGHSLQNHGHSSLNISMLRILILVLFLRLSYATLSSEVTSYARVSRNGQPGNSFHDSLSWITRPVTRNTSVENENRSINDVVVTASPVYVAPKTSKLKKGEAMDYPVGPRYSTLDHEMIAKLDEGKKRIQQRFNPPASGFFIKDSFASSNGRPQKGASTLYTESSPSINSSAFPGPIFPGIYEYNPSPVPDDESPMSKPIISKYPPASMDDNKISHLNLIALQIPDSYKPSPNKYHTSSEHEVDYSDFTITSSYENDGSGSKPMKFANHHDHSSPFIEDSYEHDHHNFHHDVIYDHVPVYHEHHPKTTTEEPEMNDQRLDKRPYSYYFIGKKLWYIPLYFSIYLIIYIAALVLKSIARHKINLPTQLEEIAHHRKRREFSEGWWYFTERILEGIERFAETSVTVALIPDEAVSETRSKNRIQYIRRPKVFHFEAFLPMLLPNNELLSQKSINSRLVCKFVLLSICIYHASGDMSLENAEELISKTETSTAIIELATIPQFIRRNRAYRWDHNTEGDNADHHDDHDEDILNDEKNGGTKAIDRPKTDYWVGYYDFLINEGSYKFWAVFQLATAALLVYSAFAALYYAKVNPQTTDDYFDDILRRRRRRRRSLPFVAQDRPFAGLDTVTFQRIIEAVERAR</sequence>